<dbReference type="HOGENOM" id="CLU_2382760_0_0_0"/>
<dbReference type="EMBL" id="CP002042">
    <property type="protein sequence ID" value="ADH63044.1"/>
    <property type="molecule type" value="Genomic_DNA"/>
</dbReference>
<keyword evidence="1" id="KW-0472">Membrane</keyword>
<keyword evidence="1" id="KW-1133">Transmembrane helix</keyword>
<keyword evidence="3" id="KW-1185">Reference proteome</keyword>
<dbReference type="STRING" id="526227.Mesil_1140"/>
<proteinExistence type="predicted"/>
<accession>D7BDC6</accession>
<keyword evidence="1" id="KW-0812">Transmembrane</keyword>
<protein>
    <submittedName>
        <fullName evidence="2">Uncharacterized protein</fullName>
    </submittedName>
</protein>
<feature type="transmembrane region" description="Helical" evidence="1">
    <location>
        <begin position="73"/>
        <end position="91"/>
    </location>
</feature>
<feature type="transmembrane region" description="Helical" evidence="1">
    <location>
        <begin position="46"/>
        <end position="68"/>
    </location>
</feature>
<dbReference type="Proteomes" id="UP000001916">
    <property type="component" value="Chromosome"/>
</dbReference>
<evidence type="ECO:0000256" key="1">
    <source>
        <dbReference type="SAM" id="Phobius"/>
    </source>
</evidence>
<organism evidence="2 3">
    <name type="scientific">Allomeiothermus silvanus (strain ATCC 700542 / DSM 9946 / NBRC 106475 / NCIMB 13440 / VI-R2)</name>
    <name type="common">Thermus silvanus</name>
    <dbReference type="NCBI Taxonomy" id="526227"/>
    <lineage>
        <taxon>Bacteria</taxon>
        <taxon>Thermotogati</taxon>
        <taxon>Deinococcota</taxon>
        <taxon>Deinococci</taxon>
        <taxon>Thermales</taxon>
        <taxon>Thermaceae</taxon>
        <taxon>Allomeiothermus</taxon>
    </lineage>
</organism>
<gene>
    <name evidence="2" type="ordered locus">Mesil_1140</name>
</gene>
<reference evidence="2 3" key="1">
    <citation type="journal article" date="2010" name="Stand. Genomic Sci.">
        <title>Complete genome sequence of Meiothermus silvanus type strain (VI-R2).</title>
        <authorList>
            <person name="Sikorski J."/>
            <person name="Tindall B.J."/>
            <person name="Lowry S."/>
            <person name="Lucas S."/>
            <person name="Nolan M."/>
            <person name="Copeland A."/>
            <person name="Glavina Del Rio T."/>
            <person name="Tice H."/>
            <person name="Cheng J.F."/>
            <person name="Han C."/>
            <person name="Pitluck S."/>
            <person name="Liolios K."/>
            <person name="Ivanova N."/>
            <person name="Mavromatis K."/>
            <person name="Mikhailova N."/>
            <person name="Pati A."/>
            <person name="Goodwin L."/>
            <person name="Chen A."/>
            <person name="Palaniappan K."/>
            <person name="Land M."/>
            <person name="Hauser L."/>
            <person name="Chang Y.J."/>
            <person name="Jeffries C.D."/>
            <person name="Rohde M."/>
            <person name="Goker M."/>
            <person name="Woyke T."/>
            <person name="Bristow J."/>
            <person name="Eisen J.A."/>
            <person name="Markowitz V."/>
            <person name="Hugenholtz P."/>
            <person name="Kyrpides N.C."/>
            <person name="Klenk H.P."/>
            <person name="Lapidus A."/>
        </authorList>
    </citation>
    <scope>NUCLEOTIDE SEQUENCE [LARGE SCALE GENOMIC DNA]</scope>
    <source>
        <strain evidence="3">ATCC 700542 / DSM 9946 / VI-R2</strain>
    </source>
</reference>
<dbReference type="AlphaFoldDB" id="D7BDC6"/>
<evidence type="ECO:0000313" key="2">
    <source>
        <dbReference type="EMBL" id="ADH63044.1"/>
    </source>
</evidence>
<sequence length="94" mass="10178">MIVLGALLAWWAYTLANYPPDSGISRALANVRVDFPGFLEGIARRISAFGAILAALGAGLFFGAVYLVRFFRWVLGAAAVFAVGVWFWIVVLKA</sequence>
<name>D7BDC6_ALLS1</name>
<evidence type="ECO:0000313" key="3">
    <source>
        <dbReference type="Proteomes" id="UP000001916"/>
    </source>
</evidence>
<dbReference type="KEGG" id="msv:Mesil_1140"/>